<evidence type="ECO:0000313" key="2">
    <source>
        <dbReference type="EMBL" id="CAB4560585.1"/>
    </source>
</evidence>
<reference evidence="2" key="1">
    <citation type="submission" date="2020-05" db="EMBL/GenBank/DDBJ databases">
        <authorList>
            <person name="Chiriac C."/>
            <person name="Salcher M."/>
            <person name="Ghai R."/>
            <person name="Kavagutti S V."/>
        </authorList>
    </citation>
    <scope>NUCLEOTIDE SEQUENCE</scope>
</reference>
<protein>
    <submittedName>
        <fullName evidence="2">Unannotated protein</fullName>
    </submittedName>
</protein>
<organism evidence="2">
    <name type="scientific">freshwater metagenome</name>
    <dbReference type="NCBI Taxonomy" id="449393"/>
    <lineage>
        <taxon>unclassified sequences</taxon>
        <taxon>metagenomes</taxon>
        <taxon>ecological metagenomes</taxon>
    </lineage>
</organism>
<feature type="region of interest" description="Disordered" evidence="1">
    <location>
        <begin position="27"/>
        <end position="50"/>
    </location>
</feature>
<proteinExistence type="predicted"/>
<accession>A0A6J6DBI3</accession>
<dbReference type="AlphaFoldDB" id="A0A6J6DBI3"/>
<evidence type="ECO:0000256" key="1">
    <source>
        <dbReference type="SAM" id="MobiDB-lite"/>
    </source>
</evidence>
<dbReference type="PROSITE" id="PS51257">
    <property type="entry name" value="PROKAR_LIPOPROTEIN"/>
    <property type="match status" value="1"/>
</dbReference>
<sequence length="366" mass="39651">MTRMLMALGLSFILLAGSACSADPDLDELGVDDGATSETAGEAGDEGSSEIDPAVPISVEVFVASDLDPEISHIVEKMLLLGVAEWGYSLPVEYWIYGVDEDAGVELTEEYCARRDSRGDQNYEDCFASENASDAVKGYGRYYLELGQLAQSGDQWVGEAAWTGNPEWGTHVFMSSDPLGLSGYPGNAGDSDLLTVLHEYWHGVQSGQIETLDYDKRAAADGPVWFVEGGAEFMSLTLFHKLQNDGALPAVYNDYVVTMDSVMEEYLASIDQSLAGECSGQTLLSLDSYGDDCEALAYSMGAWAIAYLVGGTSPDVLLENVYPEAEKLGWEAAFEEAFGMTPEAFDVEFMAFLELPNDQKMAILDL</sequence>
<gene>
    <name evidence="2" type="ORF">UFOPK1684_00056</name>
</gene>
<name>A0A6J6DBI3_9ZZZZ</name>
<dbReference type="EMBL" id="CAEZTM010000001">
    <property type="protein sequence ID" value="CAB4560585.1"/>
    <property type="molecule type" value="Genomic_DNA"/>
</dbReference>